<evidence type="ECO:0000256" key="10">
    <source>
        <dbReference type="ARBA" id="ARBA00025174"/>
    </source>
</evidence>
<dbReference type="GO" id="GO:0008184">
    <property type="term" value="F:glycogen phosphorylase activity"/>
    <property type="evidence" value="ECO:0007669"/>
    <property type="project" value="InterPro"/>
</dbReference>
<dbReference type="InterPro" id="IPR000811">
    <property type="entry name" value="Glyco_trans_35"/>
</dbReference>
<dbReference type="Gene3D" id="3.40.50.2000">
    <property type="entry name" value="Glycogen Phosphorylase B"/>
    <property type="match status" value="2"/>
</dbReference>
<accession>A0A968KUF8</accession>
<organism evidence="13 14">
    <name type="scientific">Entomospira culicis</name>
    <dbReference type="NCBI Taxonomy" id="2719989"/>
    <lineage>
        <taxon>Bacteria</taxon>
        <taxon>Pseudomonadati</taxon>
        <taxon>Spirochaetota</taxon>
        <taxon>Spirochaetia</taxon>
        <taxon>Spirochaetales</taxon>
        <taxon>Spirochaetaceae</taxon>
        <taxon>Entomospira</taxon>
    </lineage>
</organism>
<proteinExistence type="inferred from homology"/>
<dbReference type="SUPFAM" id="SSF53756">
    <property type="entry name" value="UDP-Glycosyltransferase/glycogen phosphorylase"/>
    <property type="match status" value="1"/>
</dbReference>
<keyword evidence="6 12" id="KW-0328">Glycosyltransferase</keyword>
<comment type="caution">
    <text evidence="13">The sequence shown here is derived from an EMBL/GenBank/DDBJ whole genome shotgun (WGS) entry which is preliminary data.</text>
</comment>
<evidence type="ECO:0000256" key="12">
    <source>
        <dbReference type="RuleBase" id="RU000587"/>
    </source>
</evidence>
<evidence type="ECO:0000256" key="8">
    <source>
        <dbReference type="ARBA" id="ARBA00022898"/>
    </source>
</evidence>
<evidence type="ECO:0000256" key="9">
    <source>
        <dbReference type="ARBA" id="ARBA00023277"/>
    </source>
</evidence>
<evidence type="ECO:0000256" key="2">
    <source>
        <dbReference type="ARBA" id="ARBA00001933"/>
    </source>
</evidence>
<dbReference type="Pfam" id="PF00343">
    <property type="entry name" value="Phosphorylase"/>
    <property type="match status" value="1"/>
</dbReference>
<dbReference type="EMBL" id="JAATLM010000001">
    <property type="protein sequence ID" value="NIZ69080.1"/>
    <property type="molecule type" value="Genomic_DNA"/>
</dbReference>
<comment type="function">
    <text evidence="10">Phosphorylase is an important allosteric enzyme in carbohydrate metabolism. Enzymes from different sources differ in their regulatory mechanisms and in their natural substrates. However, all known phosphorylases share catalytic and structural properties.</text>
</comment>
<evidence type="ECO:0000256" key="6">
    <source>
        <dbReference type="ARBA" id="ARBA00022676"/>
    </source>
</evidence>
<keyword evidence="4" id="KW-0597">Phosphoprotein</keyword>
<dbReference type="FunFam" id="3.40.50.2000:FF:000005">
    <property type="entry name" value="Alpha-1,4 glucan phosphorylase"/>
    <property type="match status" value="1"/>
</dbReference>
<keyword evidence="5" id="KW-0321">Glycogen metabolism</keyword>
<evidence type="ECO:0000313" key="14">
    <source>
        <dbReference type="Proteomes" id="UP000778951"/>
    </source>
</evidence>
<evidence type="ECO:0000256" key="4">
    <source>
        <dbReference type="ARBA" id="ARBA00022553"/>
    </source>
</evidence>
<dbReference type="EC" id="2.4.1.1" evidence="12"/>
<reference evidence="13" key="1">
    <citation type="submission" date="2020-03" db="EMBL/GenBank/DDBJ databases">
        <title>Spirochaetal bacteria isolated from arthropods constitute a novel genus Entomospira genus novum within the order Spirochaetales.</title>
        <authorList>
            <person name="Grana-Miraglia L."/>
            <person name="Sikutova S."/>
            <person name="Fingerle V."/>
            <person name="Sing A."/>
            <person name="Castillo-Ramirez S."/>
            <person name="Margos G."/>
            <person name="Rudolf I."/>
        </authorList>
    </citation>
    <scope>NUCLEOTIDE SEQUENCE</scope>
    <source>
        <strain evidence="13">BR149</strain>
    </source>
</reference>
<dbReference type="CDD" id="cd04300">
    <property type="entry name" value="GT35_Glycogen_Phosphorylase"/>
    <property type="match status" value="1"/>
</dbReference>
<evidence type="ECO:0000313" key="13">
    <source>
        <dbReference type="EMBL" id="NIZ69080.1"/>
    </source>
</evidence>
<feature type="modified residue" description="N6-(pyridoxal phosphate)lysine" evidence="11">
    <location>
        <position position="657"/>
    </location>
</feature>
<evidence type="ECO:0000256" key="1">
    <source>
        <dbReference type="ARBA" id="ARBA00001275"/>
    </source>
</evidence>
<keyword evidence="7 12" id="KW-0808">Transferase</keyword>
<keyword evidence="14" id="KW-1185">Reference proteome</keyword>
<comment type="catalytic activity">
    <reaction evidence="1 12">
        <text>[(1-&gt;4)-alpha-D-glucosyl](n) + phosphate = [(1-&gt;4)-alpha-D-glucosyl](n-1) + alpha-D-glucose 1-phosphate</text>
        <dbReference type="Rhea" id="RHEA:41732"/>
        <dbReference type="Rhea" id="RHEA-COMP:9584"/>
        <dbReference type="Rhea" id="RHEA-COMP:9586"/>
        <dbReference type="ChEBI" id="CHEBI:15444"/>
        <dbReference type="ChEBI" id="CHEBI:43474"/>
        <dbReference type="ChEBI" id="CHEBI:58601"/>
        <dbReference type="EC" id="2.4.1.1"/>
    </reaction>
</comment>
<dbReference type="InterPro" id="IPR011833">
    <property type="entry name" value="Glycg_phsphrylas"/>
</dbReference>
<dbReference type="GO" id="GO:0005980">
    <property type="term" value="P:glycogen catabolic process"/>
    <property type="evidence" value="ECO:0007669"/>
    <property type="project" value="TreeGrafter"/>
</dbReference>
<dbReference type="AlphaFoldDB" id="A0A968KUF8"/>
<dbReference type="PANTHER" id="PTHR11468:SF3">
    <property type="entry name" value="GLYCOGEN PHOSPHORYLASE, LIVER FORM"/>
    <property type="match status" value="1"/>
</dbReference>
<dbReference type="GO" id="GO:0005737">
    <property type="term" value="C:cytoplasm"/>
    <property type="evidence" value="ECO:0007669"/>
    <property type="project" value="TreeGrafter"/>
</dbReference>
<protein>
    <recommendedName>
        <fullName evidence="12">Alpha-1,4 glucan phosphorylase</fullName>
        <ecNumber evidence="12">2.4.1.1</ecNumber>
    </recommendedName>
</protein>
<comment type="similarity">
    <text evidence="3 12">Belongs to the glycogen phosphorylase family.</text>
</comment>
<dbReference type="PIRSF" id="PIRSF000460">
    <property type="entry name" value="Pprylas_GlgP"/>
    <property type="match status" value="1"/>
</dbReference>
<keyword evidence="9 12" id="KW-0119">Carbohydrate metabolism</keyword>
<dbReference type="NCBIfam" id="TIGR02093">
    <property type="entry name" value="P_ylase"/>
    <property type="match status" value="1"/>
</dbReference>
<evidence type="ECO:0000256" key="5">
    <source>
        <dbReference type="ARBA" id="ARBA00022600"/>
    </source>
</evidence>
<evidence type="ECO:0000256" key="3">
    <source>
        <dbReference type="ARBA" id="ARBA00006047"/>
    </source>
</evidence>
<dbReference type="Proteomes" id="UP000778951">
    <property type="component" value="Unassembled WGS sequence"/>
</dbReference>
<keyword evidence="8 11" id="KW-0663">Pyridoxal phosphate</keyword>
<dbReference type="RefSeq" id="WP_167695181.1">
    <property type="nucleotide sequence ID" value="NZ_CP118181.1"/>
</dbReference>
<dbReference type="PANTHER" id="PTHR11468">
    <property type="entry name" value="GLYCOGEN PHOSPHORYLASE"/>
    <property type="match status" value="1"/>
</dbReference>
<evidence type="ECO:0000256" key="7">
    <source>
        <dbReference type="ARBA" id="ARBA00022679"/>
    </source>
</evidence>
<comment type="cofactor">
    <cofactor evidence="2 12">
        <name>pyridoxal 5'-phosphate</name>
        <dbReference type="ChEBI" id="CHEBI:597326"/>
    </cofactor>
</comment>
<evidence type="ECO:0000256" key="11">
    <source>
        <dbReference type="PIRSR" id="PIRSR000460-1"/>
    </source>
</evidence>
<comment type="function">
    <text evidence="12">Allosteric enzyme that catalyzes the rate-limiting step in glycogen catabolism, the phosphorolytic cleavage of glycogen to produce glucose-1-phosphate, and plays a central role in maintaining cellular and organismal glucose homeostasis.</text>
</comment>
<name>A0A968KUF8_9SPIO</name>
<dbReference type="PROSITE" id="PS00102">
    <property type="entry name" value="PHOSPHORYLASE"/>
    <property type="match status" value="1"/>
</dbReference>
<dbReference type="FunFam" id="3.40.50.2000:FF:000153">
    <property type="entry name" value="Alpha-1,4 glucan phosphorylase"/>
    <property type="match status" value="1"/>
</dbReference>
<gene>
    <name evidence="13" type="ORF">HCT48_02485</name>
</gene>
<dbReference type="GO" id="GO:0030170">
    <property type="term" value="F:pyridoxal phosphate binding"/>
    <property type="evidence" value="ECO:0007669"/>
    <property type="project" value="InterPro"/>
</dbReference>
<dbReference type="InterPro" id="IPR035090">
    <property type="entry name" value="Pyridoxal_P_attach_site"/>
</dbReference>
<sequence>MSTINKEEWLRDIEKRVSVDFFKTLSEASLEELHYVFSREALGLLKNNWTQTSNHWNKEKAKMAYYFSAEFLMGRWLSNALINMNLYEEAGDAAKKLGIDMNALEEAETDAGLGNGGLGRLAACFLDSLATGNYPSMGYGIRYKYGMFEQKIINGYQVEKPDNWLVHGDVASIKRPDEAVEVKFWGRVAIEKDHNNKNYYHLYDYESIIAVPYDLPVPGYGTSTVLTLRLWQASSPDGFDLDLFQAGEYSRAVSKETQAENISRVLYPNDNTVGGKQLRLRQQYFFVAAGLADLIRRFKKQWGTDFSKLPDAVAIQLNDTHPVVAIPELMRILVDEEHLDWDTAWGICIRVFAYTNHTLLAEALEKWPINIFAPLLPRIYQVIEEINRRFLHFLHQKFPGDWQKHKEMEIINDGVIKMAWLAIVGSHSINGVAQLHTDLLKTQELKMWYELFPEKFNNKTNGVTQRRWLLKANPALANFITTRIGDGWITNLDELSKLEQFASDPKAQEEFMAIKLKDKQLLAKYIQQHNNIKVNTSSIFDVQIKRLHEYKRQLLNALHIIYLYQRIKSDPNYHVTPRTFIFGAKAASGYHMAKLIIRLINAVADVVNHDPVVSDKIKVVFLENYRVSLAEKIIPASDVSEQISTAGYEASGTGNMKFMMNGAITLGTLDGANVEIAELVGRENSVIFGLTADEVNAQKMSYNPHQVLAQDPEIAAVVEALHDPIFASENVHMFEPIYQSLLYGVDGNPPDKYMVLKDFRSYINAQKQVEALYADEKNWAKMMLINIARSGKFSSDRTIKQYAEEIWDIKPYPPKK</sequence>